<dbReference type="AlphaFoldDB" id="A0A919W066"/>
<dbReference type="Gene3D" id="1.10.357.10">
    <property type="entry name" value="Tetracycline Repressor, domain 2"/>
    <property type="match status" value="1"/>
</dbReference>
<organism evidence="6 7">
    <name type="scientific">Actinoplanes auranticolor</name>
    <dbReference type="NCBI Taxonomy" id="47988"/>
    <lineage>
        <taxon>Bacteria</taxon>
        <taxon>Bacillati</taxon>
        <taxon>Actinomycetota</taxon>
        <taxon>Actinomycetes</taxon>
        <taxon>Micromonosporales</taxon>
        <taxon>Micromonosporaceae</taxon>
        <taxon>Actinoplanes</taxon>
    </lineage>
</organism>
<dbReference type="RefSeq" id="WP_212992409.1">
    <property type="nucleotide sequence ID" value="NZ_BAABEA010000033.1"/>
</dbReference>
<evidence type="ECO:0000256" key="3">
    <source>
        <dbReference type="ARBA" id="ARBA00023163"/>
    </source>
</evidence>
<dbReference type="InterPro" id="IPR036271">
    <property type="entry name" value="Tet_transcr_reg_TetR-rel_C_sf"/>
</dbReference>
<evidence type="ECO:0000256" key="2">
    <source>
        <dbReference type="ARBA" id="ARBA00023125"/>
    </source>
</evidence>
<dbReference type="PROSITE" id="PS50977">
    <property type="entry name" value="HTH_TETR_2"/>
    <property type="match status" value="1"/>
</dbReference>
<keyword evidence="7" id="KW-1185">Reference proteome</keyword>
<evidence type="ECO:0000256" key="1">
    <source>
        <dbReference type="ARBA" id="ARBA00023015"/>
    </source>
</evidence>
<feature type="domain" description="HTH tetR-type" evidence="5">
    <location>
        <begin position="6"/>
        <end position="66"/>
    </location>
</feature>
<evidence type="ECO:0000259" key="5">
    <source>
        <dbReference type="PROSITE" id="PS50977"/>
    </source>
</evidence>
<keyword evidence="1" id="KW-0805">Transcription regulation</keyword>
<dbReference type="InterPro" id="IPR023772">
    <property type="entry name" value="DNA-bd_HTH_TetR-type_CS"/>
</dbReference>
<gene>
    <name evidence="6" type="ORF">Aau02nite_65260</name>
</gene>
<sequence length="201" mass="21106">MARPRKFDEQQVLRSATETFWTSGFAATSLDDLMRTTGLGKGSLYGAFGDKQALFQRVLDGYCADAAAGLRERLSGPESSSAARIRTLFDMMVAAASGSSGPPRACLLAKSTAELAATNADVAARAQQTFATIADLLQAEVESAQAAGDIPADRNARRTAHHLLAVLRGMEALTEAGMDESVLRDAADAALMAVGLRPEGQ</sequence>
<dbReference type="PANTHER" id="PTHR47506:SF1">
    <property type="entry name" value="HTH-TYPE TRANSCRIPTIONAL REGULATOR YJDC"/>
    <property type="match status" value="1"/>
</dbReference>
<proteinExistence type="predicted"/>
<name>A0A919W066_9ACTN</name>
<comment type="caution">
    <text evidence="6">The sequence shown here is derived from an EMBL/GenBank/DDBJ whole genome shotgun (WGS) entry which is preliminary data.</text>
</comment>
<reference evidence="6" key="1">
    <citation type="submission" date="2021-03" db="EMBL/GenBank/DDBJ databases">
        <title>Whole genome shotgun sequence of Actinoplanes auranticolor NBRC 12245.</title>
        <authorList>
            <person name="Komaki H."/>
            <person name="Tamura T."/>
        </authorList>
    </citation>
    <scope>NUCLEOTIDE SEQUENCE</scope>
    <source>
        <strain evidence="6">NBRC 12245</strain>
    </source>
</reference>
<protein>
    <submittedName>
        <fullName evidence="6">TetR family transcriptional regulator</fullName>
    </submittedName>
</protein>
<dbReference type="GO" id="GO:0003677">
    <property type="term" value="F:DNA binding"/>
    <property type="evidence" value="ECO:0007669"/>
    <property type="project" value="UniProtKB-UniRule"/>
</dbReference>
<keyword evidence="2 4" id="KW-0238">DNA-binding</keyword>
<dbReference type="SUPFAM" id="SSF46689">
    <property type="entry name" value="Homeodomain-like"/>
    <property type="match status" value="1"/>
</dbReference>
<evidence type="ECO:0000313" key="7">
    <source>
        <dbReference type="Proteomes" id="UP000681340"/>
    </source>
</evidence>
<evidence type="ECO:0000256" key="4">
    <source>
        <dbReference type="PROSITE-ProRule" id="PRU00335"/>
    </source>
</evidence>
<feature type="DNA-binding region" description="H-T-H motif" evidence="4">
    <location>
        <begin position="29"/>
        <end position="48"/>
    </location>
</feature>
<dbReference type="SUPFAM" id="SSF48498">
    <property type="entry name" value="Tetracyclin repressor-like, C-terminal domain"/>
    <property type="match status" value="1"/>
</dbReference>
<dbReference type="EMBL" id="BOQL01000056">
    <property type="protein sequence ID" value="GIM75313.1"/>
    <property type="molecule type" value="Genomic_DNA"/>
</dbReference>
<keyword evidence="3" id="KW-0804">Transcription</keyword>
<dbReference type="Gene3D" id="1.10.10.60">
    <property type="entry name" value="Homeodomain-like"/>
    <property type="match status" value="1"/>
</dbReference>
<dbReference type="InterPro" id="IPR001647">
    <property type="entry name" value="HTH_TetR"/>
</dbReference>
<dbReference type="PANTHER" id="PTHR47506">
    <property type="entry name" value="TRANSCRIPTIONAL REGULATORY PROTEIN"/>
    <property type="match status" value="1"/>
</dbReference>
<evidence type="ECO:0000313" key="6">
    <source>
        <dbReference type="EMBL" id="GIM75313.1"/>
    </source>
</evidence>
<dbReference type="Proteomes" id="UP000681340">
    <property type="component" value="Unassembled WGS sequence"/>
</dbReference>
<dbReference type="InterPro" id="IPR009057">
    <property type="entry name" value="Homeodomain-like_sf"/>
</dbReference>
<dbReference type="Pfam" id="PF16925">
    <property type="entry name" value="TetR_C_13"/>
    <property type="match status" value="1"/>
</dbReference>
<dbReference type="PROSITE" id="PS01081">
    <property type="entry name" value="HTH_TETR_1"/>
    <property type="match status" value="1"/>
</dbReference>
<accession>A0A919W066</accession>
<dbReference type="Pfam" id="PF00440">
    <property type="entry name" value="TetR_N"/>
    <property type="match status" value="1"/>
</dbReference>
<dbReference type="InterPro" id="IPR011075">
    <property type="entry name" value="TetR_C"/>
</dbReference>